<evidence type="ECO:0000259" key="1">
    <source>
        <dbReference type="Pfam" id="PF01738"/>
    </source>
</evidence>
<proteinExistence type="predicted"/>
<evidence type="ECO:0000313" key="3">
    <source>
        <dbReference type="Proteomes" id="UP000279259"/>
    </source>
</evidence>
<dbReference type="InterPro" id="IPR002925">
    <property type="entry name" value="Dienelactn_hydro"/>
</dbReference>
<organism evidence="2 3">
    <name type="scientific">Saitozyma podzolica</name>
    <dbReference type="NCBI Taxonomy" id="1890683"/>
    <lineage>
        <taxon>Eukaryota</taxon>
        <taxon>Fungi</taxon>
        <taxon>Dikarya</taxon>
        <taxon>Basidiomycota</taxon>
        <taxon>Agaricomycotina</taxon>
        <taxon>Tremellomycetes</taxon>
        <taxon>Tremellales</taxon>
        <taxon>Trimorphomycetaceae</taxon>
        <taxon>Saitozyma</taxon>
    </lineage>
</organism>
<accession>A0A427YQV4</accession>
<dbReference type="Proteomes" id="UP000279259">
    <property type="component" value="Unassembled WGS sequence"/>
</dbReference>
<comment type="caution">
    <text evidence="2">The sequence shown here is derived from an EMBL/GenBank/DDBJ whole genome shotgun (WGS) entry which is preliminary data.</text>
</comment>
<name>A0A427YQV4_9TREE</name>
<dbReference type="SUPFAM" id="SSF53474">
    <property type="entry name" value="alpha/beta-Hydrolases"/>
    <property type="match status" value="1"/>
</dbReference>
<reference evidence="2 3" key="1">
    <citation type="submission" date="2018-11" db="EMBL/GenBank/DDBJ databases">
        <title>Genome sequence of Saitozyma podzolica DSM 27192.</title>
        <authorList>
            <person name="Aliyu H."/>
            <person name="Gorte O."/>
            <person name="Ochsenreither K."/>
        </authorList>
    </citation>
    <scope>NUCLEOTIDE SEQUENCE [LARGE SCALE GENOMIC DNA]</scope>
    <source>
        <strain evidence="2 3">DSM 27192</strain>
    </source>
</reference>
<dbReference type="Pfam" id="PF01738">
    <property type="entry name" value="DLH"/>
    <property type="match status" value="1"/>
</dbReference>
<keyword evidence="3" id="KW-1185">Reference proteome</keyword>
<dbReference type="STRING" id="1890683.A0A427YQV4"/>
<dbReference type="PANTHER" id="PTHR17630:SF44">
    <property type="entry name" value="PROTEIN AIM2"/>
    <property type="match status" value="1"/>
</dbReference>
<sequence length="281" mass="30546">MPFMPIGPCCLEGNTLPGEPAGVVEAATDGNPVARYHAMPKDGNVVDSKTALVLFYDAFGLGIPNPKIMADEFAEKLRINVFVPDYIPNPPPPKSLDAISESYPGEYAKKSWFRTILDYGSAIVHLVPYVRGLLNGAVMPLASKACEQLKKEGYENLGAIGYCRGGSVIVHLMSKGDASLLKCGVICHPSPEGKELYEAITLPTQWHLASHDMRFKDPQIAELRQVVEKKSDVITEITVHPDTVHGFAARPNLKNESAKAGFEKANEDAVAFFNKHLLSSA</sequence>
<dbReference type="Gene3D" id="3.40.50.1820">
    <property type="entry name" value="alpha/beta hydrolase"/>
    <property type="match status" value="1"/>
</dbReference>
<dbReference type="OrthoDB" id="10019231at2759"/>
<feature type="domain" description="Dienelactone hydrolase" evidence="1">
    <location>
        <begin position="146"/>
        <end position="276"/>
    </location>
</feature>
<dbReference type="AlphaFoldDB" id="A0A427YQV4"/>
<dbReference type="EMBL" id="RSCD01000004">
    <property type="protein sequence ID" value="RSH93416.1"/>
    <property type="molecule type" value="Genomic_DNA"/>
</dbReference>
<dbReference type="InterPro" id="IPR029058">
    <property type="entry name" value="AB_hydrolase_fold"/>
</dbReference>
<evidence type="ECO:0000313" key="2">
    <source>
        <dbReference type="EMBL" id="RSH93416.1"/>
    </source>
</evidence>
<dbReference type="GO" id="GO:0016787">
    <property type="term" value="F:hydrolase activity"/>
    <property type="evidence" value="ECO:0007669"/>
    <property type="project" value="InterPro"/>
</dbReference>
<protein>
    <recommendedName>
        <fullName evidence="1">Dienelactone hydrolase domain-containing protein</fullName>
    </recommendedName>
</protein>
<dbReference type="PANTHER" id="PTHR17630">
    <property type="entry name" value="DIENELACTONE HYDROLASE"/>
    <property type="match status" value="1"/>
</dbReference>
<gene>
    <name evidence="2" type="ORF">EHS25_007772</name>
</gene>